<evidence type="ECO:0000256" key="1">
    <source>
        <dbReference type="SAM" id="Coils"/>
    </source>
</evidence>
<organism evidence="4 5">
    <name type="scientific">Candidatus Magasanikbacteria bacterium CG_4_10_14_0_2_um_filter_33_14</name>
    <dbReference type="NCBI Taxonomy" id="1974636"/>
    <lineage>
        <taxon>Bacteria</taxon>
        <taxon>Candidatus Magasanikiibacteriota</taxon>
    </lineage>
</organism>
<dbReference type="AlphaFoldDB" id="A0A2M7V9B9"/>
<comment type="caution">
    <text evidence="4">The sequence shown here is derived from an EMBL/GenBank/DDBJ whole genome shotgun (WGS) entry which is preliminary data.</text>
</comment>
<keyword evidence="3" id="KW-0732">Signal</keyword>
<sequence length="411" mass="47229">MNKKFLLAFVFMFAVSMAFAVVTKAEDVSSTSETAVPTLYVEEPEVSTSVAVVTEDLEGVDFTVVEEVPSAFGLFWLGLKERVSLTFTFDPVKKAEKQVAYAEQRMKIAEKIAESSDDPKVQEKVQKMVDRAQELMAKVEEKKDKFLENKDKNTQRLLKNVAIHTENKEALMDKIEARLQDKLTEEQMAKFQEMREEGIVKAQGILQALSNPNMPEDVKTKLQEVKDRIDAKSVEVQQFREDQKQALEDLKNGVEGAKEELKALYEARKEGVKNSIEETKARLDNRLEMELKIREEAQNNDDQAQQKLEMMKKIDEQVKEKVQERVENRQEVREENKGELRPNVTQVRPLPLPAQEQRIENRQEVRDDILNDPEKLKALMEQKIEESKRLLENSDGGSVEVDLEDSAEVKN</sequence>
<feature type="coiled-coil region" evidence="1">
    <location>
        <begin position="222"/>
        <end position="314"/>
    </location>
</feature>
<feature type="region of interest" description="Disordered" evidence="2">
    <location>
        <begin position="388"/>
        <end position="411"/>
    </location>
</feature>
<feature type="region of interest" description="Disordered" evidence="2">
    <location>
        <begin position="319"/>
        <end position="371"/>
    </location>
</feature>
<feature type="compositionally biased region" description="Basic and acidic residues" evidence="2">
    <location>
        <begin position="357"/>
        <end position="371"/>
    </location>
</feature>
<proteinExistence type="predicted"/>
<evidence type="ECO:0000313" key="5">
    <source>
        <dbReference type="Proteomes" id="UP000231453"/>
    </source>
</evidence>
<dbReference type="Proteomes" id="UP000231453">
    <property type="component" value="Unassembled WGS sequence"/>
</dbReference>
<protein>
    <recommendedName>
        <fullName evidence="6">DUF5667 domain-containing protein</fullName>
    </recommendedName>
</protein>
<feature type="chain" id="PRO_5014986616" description="DUF5667 domain-containing protein" evidence="3">
    <location>
        <begin position="21"/>
        <end position="411"/>
    </location>
</feature>
<dbReference type="EMBL" id="PFPL01000053">
    <property type="protein sequence ID" value="PIZ95432.1"/>
    <property type="molecule type" value="Genomic_DNA"/>
</dbReference>
<keyword evidence="1" id="KW-0175">Coiled coil</keyword>
<evidence type="ECO:0008006" key="6">
    <source>
        <dbReference type="Google" id="ProtNLM"/>
    </source>
</evidence>
<feature type="coiled-coil region" evidence="1">
    <location>
        <begin position="92"/>
        <end position="156"/>
    </location>
</feature>
<evidence type="ECO:0000256" key="2">
    <source>
        <dbReference type="SAM" id="MobiDB-lite"/>
    </source>
</evidence>
<evidence type="ECO:0000313" key="4">
    <source>
        <dbReference type="EMBL" id="PIZ95432.1"/>
    </source>
</evidence>
<feature type="compositionally biased region" description="Basic and acidic residues" evidence="2">
    <location>
        <begin position="319"/>
        <end position="340"/>
    </location>
</feature>
<feature type="signal peptide" evidence="3">
    <location>
        <begin position="1"/>
        <end position="20"/>
    </location>
</feature>
<reference evidence="5" key="1">
    <citation type="submission" date="2017-09" db="EMBL/GenBank/DDBJ databases">
        <title>Depth-based differentiation of microbial function through sediment-hosted aquifers and enrichment of novel symbionts in the deep terrestrial subsurface.</title>
        <authorList>
            <person name="Probst A.J."/>
            <person name="Ladd B."/>
            <person name="Jarett J.K."/>
            <person name="Geller-Mcgrath D.E."/>
            <person name="Sieber C.M.K."/>
            <person name="Emerson J.B."/>
            <person name="Anantharaman K."/>
            <person name="Thomas B.C."/>
            <person name="Malmstrom R."/>
            <person name="Stieglmeier M."/>
            <person name="Klingl A."/>
            <person name="Woyke T."/>
            <person name="Ryan C.M."/>
            <person name="Banfield J.F."/>
        </authorList>
    </citation>
    <scope>NUCLEOTIDE SEQUENCE [LARGE SCALE GENOMIC DNA]</scope>
</reference>
<evidence type="ECO:0000256" key="3">
    <source>
        <dbReference type="SAM" id="SignalP"/>
    </source>
</evidence>
<accession>A0A2M7V9B9</accession>
<feature type="compositionally biased region" description="Acidic residues" evidence="2">
    <location>
        <begin position="401"/>
        <end position="411"/>
    </location>
</feature>
<name>A0A2M7V9B9_9BACT</name>
<gene>
    <name evidence="4" type="ORF">COX80_04490</name>
</gene>